<proteinExistence type="predicted"/>
<dbReference type="Gene3D" id="3.90.550.10">
    <property type="entry name" value="Spore Coat Polysaccharide Biosynthesis Protein SpsA, Chain A"/>
    <property type="match status" value="1"/>
</dbReference>
<keyword evidence="3" id="KW-1185">Reference proteome</keyword>
<keyword evidence="2" id="KW-0808">Transferase</keyword>
<dbReference type="EMBL" id="JRVC01000013">
    <property type="protein sequence ID" value="KHS45115.1"/>
    <property type="molecule type" value="Genomic_DNA"/>
</dbReference>
<evidence type="ECO:0000313" key="2">
    <source>
        <dbReference type="EMBL" id="KHS45115.1"/>
    </source>
</evidence>
<name>A0A0B8ZFR4_9SPHN</name>
<dbReference type="SUPFAM" id="SSF53448">
    <property type="entry name" value="Nucleotide-diphospho-sugar transferases"/>
    <property type="match status" value="1"/>
</dbReference>
<dbReference type="PANTHER" id="PTHR43685:SF2">
    <property type="entry name" value="GLYCOSYLTRANSFERASE 2-LIKE DOMAIN-CONTAINING PROTEIN"/>
    <property type="match status" value="1"/>
</dbReference>
<reference evidence="2 3" key="1">
    <citation type="submission" date="2014-10" db="EMBL/GenBank/DDBJ databases">
        <title>Draft genome sequence of Novosphingobium subterraneum DSM 12447.</title>
        <authorList>
            <person name="Gan H.M."/>
            <person name="Gan H.Y."/>
            <person name="Savka M.A."/>
        </authorList>
    </citation>
    <scope>NUCLEOTIDE SEQUENCE [LARGE SCALE GENOMIC DNA]</scope>
    <source>
        <strain evidence="2 3">DSM 12447</strain>
    </source>
</reference>
<dbReference type="GO" id="GO:0016740">
    <property type="term" value="F:transferase activity"/>
    <property type="evidence" value="ECO:0007669"/>
    <property type="project" value="UniProtKB-KW"/>
</dbReference>
<evidence type="ECO:0000313" key="3">
    <source>
        <dbReference type="Proteomes" id="UP000031338"/>
    </source>
</evidence>
<dbReference type="CDD" id="cd00761">
    <property type="entry name" value="Glyco_tranf_GTA_type"/>
    <property type="match status" value="1"/>
</dbReference>
<evidence type="ECO:0000259" key="1">
    <source>
        <dbReference type="Pfam" id="PF00535"/>
    </source>
</evidence>
<dbReference type="Pfam" id="PF00535">
    <property type="entry name" value="Glycos_transf_2"/>
    <property type="match status" value="1"/>
</dbReference>
<accession>A0A0B8ZFR4</accession>
<dbReference type="InterPro" id="IPR029044">
    <property type="entry name" value="Nucleotide-diphossugar_trans"/>
</dbReference>
<dbReference type="InterPro" id="IPR001173">
    <property type="entry name" value="Glyco_trans_2-like"/>
</dbReference>
<sequence length="313" mass="33713">MTPPRFSIIIPHRDDSVGLSCTLAALTRLDATPSFEVIVVDNRSACGVDGVKVVTARFNQLDITFVEAPIVGAGPARNAGARAARGDLIAFLDCDCLPEPDWLSVAERLLATPGAVVGGPVEVSVGSLPADKINPAQLFDLLYGFDVARSFRLDGLLLSGNLLTSRETFFRVGDFRTGLSEDRDWCIRARSMGYLPTFSSDLAVMHVALDDVKRLRARWARVARETHAFHRFHGAGRSGGLLYCLTVAASPLVHGWRLFGAKAASAPASIRWRTLLLLIRIRSQRAAIAASLLVRDLLNAVRDALSGASKAGP</sequence>
<comment type="caution">
    <text evidence="2">The sequence shown here is derived from an EMBL/GenBank/DDBJ whole genome shotgun (WGS) entry which is preliminary data.</text>
</comment>
<dbReference type="AlphaFoldDB" id="A0A0B8ZFR4"/>
<dbReference type="InterPro" id="IPR050834">
    <property type="entry name" value="Glycosyltransf_2"/>
</dbReference>
<dbReference type="PANTHER" id="PTHR43685">
    <property type="entry name" value="GLYCOSYLTRANSFERASE"/>
    <property type="match status" value="1"/>
</dbReference>
<feature type="domain" description="Glycosyltransferase 2-like" evidence="1">
    <location>
        <begin position="7"/>
        <end position="128"/>
    </location>
</feature>
<dbReference type="STRING" id="48936.NJ75_02704"/>
<dbReference type="Proteomes" id="UP000031338">
    <property type="component" value="Unassembled WGS sequence"/>
</dbReference>
<gene>
    <name evidence="2" type="ORF">NJ75_02704</name>
</gene>
<protein>
    <submittedName>
        <fullName evidence="2">Family 2 glycosyl transferase</fullName>
    </submittedName>
</protein>
<organism evidence="2 3">
    <name type="scientific">Novosphingobium subterraneum</name>
    <dbReference type="NCBI Taxonomy" id="48936"/>
    <lineage>
        <taxon>Bacteria</taxon>
        <taxon>Pseudomonadati</taxon>
        <taxon>Pseudomonadota</taxon>
        <taxon>Alphaproteobacteria</taxon>
        <taxon>Sphingomonadales</taxon>
        <taxon>Sphingomonadaceae</taxon>
        <taxon>Novosphingobium</taxon>
    </lineage>
</organism>
<dbReference type="RefSeq" id="WP_052242490.1">
    <property type="nucleotide sequence ID" value="NZ_JRVC01000013.1"/>
</dbReference>